<dbReference type="OrthoDB" id="252872at2"/>
<evidence type="ECO:0000313" key="3">
    <source>
        <dbReference type="Proteomes" id="UP000281708"/>
    </source>
</evidence>
<gene>
    <name evidence="2" type="ORF">D9V37_10735</name>
</gene>
<dbReference type="SUPFAM" id="SSF48613">
    <property type="entry name" value="Heme oxygenase-like"/>
    <property type="match status" value="1"/>
</dbReference>
<dbReference type="Gene3D" id="1.20.910.10">
    <property type="entry name" value="Heme oxygenase-like"/>
    <property type="match status" value="1"/>
</dbReference>
<dbReference type="PANTHER" id="PTHR40279:SF3">
    <property type="entry name" value="4-AMINOBENZOATE SYNTHASE"/>
    <property type="match status" value="1"/>
</dbReference>
<name>A0A3L8P0R4_9ACTN</name>
<evidence type="ECO:0000313" key="2">
    <source>
        <dbReference type="EMBL" id="RLV49045.1"/>
    </source>
</evidence>
<dbReference type="AlphaFoldDB" id="A0A3L8P0R4"/>
<dbReference type="SMART" id="SM01236">
    <property type="entry name" value="Haem_oxygenase_2"/>
    <property type="match status" value="1"/>
</dbReference>
<dbReference type="Pfam" id="PF14518">
    <property type="entry name" value="Haem_oxygenas_2"/>
    <property type="match status" value="1"/>
</dbReference>
<sequence length="196" mass="21033">MLQFLRTRSIYHLKESDPQAFVLPRLEGAAKVALAELLYDEFGGGRPSQLHAALYGDALQAAGLDREYGTYLDEVSALTLAVSNAMSLFCLHRRLRGAAMGHLAMFEITSSVPCRRIAAGIERVGLPPAASAYFHEHVEADAVHEQVAARDICGSLVAAEPGQRTEVLLGAATCLVLDDLAAREQLGTWLGTETAA</sequence>
<proteinExistence type="predicted"/>
<keyword evidence="3" id="KW-1185">Reference proteome</keyword>
<evidence type="ECO:0000256" key="1">
    <source>
        <dbReference type="ARBA" id="ARBA00023002"/>
    </source>
</evidence>
<dbReference type="RefSeq" id="WP_121806149.1">
    <property type="nucleotide sequence ID" value="NZ_RDBE01000007.1"/>
</dbReference>
<keyword evidence="1" id="KW-0560">Oxidoreductase</keyword>
<dbReference type="InterPro" id="IPR039068">
    <property type="entry name" value="PqqC-like"/>
</dbReference>
<accession>A0A3L8P0R4</accession>
<dbReference type="InterPro" id="IPR016084">
    <property type="entry name" value="Haem_Oase-like_multi-hlx"/>
</dbReference>
<dbReference type="Proteomes" id="UP000281708">
    <property type="component" value="Unassembled WGS sequence"/>
</dbReference>
<dbReference type="GO" id="GO:0016491">
    <property type="term" value="F:oxidoreductase activity"/>
    <property type="evidence" value="ECO:0007669"/>
    <property type="project" value="UniProtKB-KW"/>
</dbReference>
<comment type="caution">
    <text evidence="2">The sequence shown here is derived from an EMBL/GenBank/DDBJ whole genome shotgun (WGS) entry which is preliminary data.</text>
</comment>
<dbReference type="PANTHER" id="PTHR40279">
    <property type="entry name" value="PQQC-LIKE PROTEIN"/>
    <property type="match status" value="1"/>
</dbReference>
<organism evidence="2 3">
    <name type="scientific">Nocardioides mangrovicus</name>
    <dbReference type="NCBI Taxonomy" id="2478913"/>
    <lineage>
        <taxon>Bacteria</taxon>
        <taxon>Bacillati</taxon>
        <taxon>Actinomycetota</taxon>
        <taxon>Actinomycetes</taxon>
        <taxon>Propionibacteriales</taxon>
        <taxon>Nocardioidaceae</taxon>
        <taxon>Nocardioides</taxon>
    </lineage>
</organism>
<dbReference type="EMBL" id="RDBE01000007">
    <property type="protein sequence ID" value="RLV49045.1"/>
    <property type="molecule type" value="Genomic_DNA"/>
</dbReference>
<protein>
    <submittedName>
        <fullName evidence="2">Iron-containing redox enzyme family protein</fullName>
    </submittedName>
</protein>
<reference evidence="2 3" key="1">
    <citation type="submission" date="2018-10" db="EMBL/GenBank/DDBJ databases">
        <title>Marmoricola sp. 4Q3S-7 whole genome shotgun sequence.</title>
        <authorList>
            <person name="Li F."/>
        </authorList>
    </citation>
    <scope>NUCLEOTIDE SEQUENCE [LARGE SCALE GENOMIC DNA]</scope>
    <source>
        <strain evidence="2 3">4Q3S-7</strain>
    </source>
</reference>